<name>A0A8J7FHA6_9CYAN</name>
<accession>A0A8J7FHA6</accession>
<dbReference type="AlphaFoldDB" id="A0A8J7FHA6"/>
<organism evidence="1 2">
    <name type="scientific">Plectonema cf. radiosum LEGE 06105</name>
    <dbReference type="NCBI Taxonomy" id="945769"/>
    <lineage>
        <taxon>Bacteria</taxon>
        <taxon>Bacillati</taxon>
        <taxon>Cyanobacteriota</taxon>
        <taxon>Cyanophyceae</taxon>
        <taxon>Oscillatoriophycideae</taxon>
        <taxon>Oscillatoriales</taxon>
        <taxon>Microcoleaceae</taxon>
        <taxon>Plectonema</taxon>
    </lineage>
</organism>
<dbReference type="Proteomes" id="UP000620559">
    <property type="component" value="Unassembled WGS sequence"/>
</dbReference>
<evidence type="ECO:0000313" key="2">
    <source>
        <dbReference type="Proteomes" id="UP000620559"/>
    </source>
</evidence>
<dbReference type="RefSeq" id="WP_193920868.1">
    <property type="nucleotide sequence ID" value="NZ_JADEWL010000040.1"/>
</dbReference>
<dbReference type="EMBL" id="JADEWL010000040">
    <property type="protein sequence ID" value="MBE9213716.1"/>
    <property type="molecule type" value="Genomic_DNA"/>
</dbReference>
<comment type="caution">
    <text evidence="1">The sequence shown here is derived from an EMBL/GenBank/DDBJ whole genome shotgun (WGS) entry which is preliminary data.</text>
</comment>
<evidence type="ECO:0000313" key="1">
    <source>
        <dbReference type="EMBL" id="MBE9213716.1"/>
    </source>
</evidence>
<keyword evidence="2" id="KW-1185">Reference proteome</keyword>
<gene>
    <name evidence="1" type="ORF">IQ247_13750</name>
</gene>
<reference evidence="1" key="1">
    <citation type="submission" date="2020-10" db="EMBL/GenBank/DDBJ databases">
        <authorList>
            <person name="Castelo-Branco R."/>
            <person name="Eusebio N."/>
            <person name="Adriana R."/>
            <person name="Vieira A."/>
            <person name="Brugerolle De Fraissinette N."/>
            <person name="Rezende De Castro R."/>
            <person name="Schneider M.P."/>
            <person name="Vasconcelos V."/>
            <person name="Leao P.N."/>
        </authorList>
    </citation>
    <scope>NUCLEOTIDE SEQUENCE</scope>
    <source>
        <strain evidence="1">LEGE 06105</strain>
    </source>
</reference>
<proteinExistence type="predicted"/>
<protein>
    <submittedName>
        <fullName evidence="1">Uncharacterized protein</fullName>
    </submittedName>
</protein>
<sequence length="210" mass="24392">MSKYDFSRLQRVISKYHNIQVNREIAKKELKPSKKNIYKELLIKQTDTAQLILLKFLFFWVSNGNLEKLTKSDAIATIPNSWVIKPGDDIPQLAIIFRVKNKKGGGNYPVYIPHYNGTRSPAIAEYKKGLYGCTLVLKDNSKITIHASSYEVAERYIKNNLLKYVERKYHTNNFQATKRKVKAEDMEPTRADFYPNGKEGGAQPLWRHYF</sequence>